<dbReference type="Gene3D" id="3.40.50.11290">
    <property type="match status" value="1"/>
</dbReference>
<evidence type="ECO:0000259" key="1">
    <source>
        <dbReference type="Pfam" id="PF04168"/>
    </source>
</evidence>
<dbReference type="Gene3D" id="3.30.1490.270">
    <property type="match status" value="1"/>
</dbReference>
<evidence type="ECO:0000313" key="4">
    <source>
        <dbReference type="Proteomes" id="UP000197215"/>
    </source>
</evidence>
<gene>
    <name evidence="3" type="ORF">SAMN06295916_1515</name>
</gene>
<organism evidence="3 4">
    <name type="scientific">Polynucleobacter victoriensis</name>
    <dbReference type="NCBI Taxonomy" id="2049319"/>
    <lineage>
        <taxon>Bacteria</taxon>
        <taxon>Pseudomonadati</taxon>
        <taxon>Pseudomonadota</taxon>
        <taxon>Betaproteobacteria</taxon>
        <taxon>Burkholderiales</taxon>
        <taxon>Burkholderiaceae</taxon>
        <taxon>Polynucleobacter</taxon>
    </lineage>
</organism>
<dbReference type="Proteomes" id="UP000197215">
    <property type="component" value="Unassembled WGS sequence"/>
</dbReference>
<protein>
    <submittedName>
        <fullName evidence="3">Uncharacterized conserved protein, circularly permuted ATPgrasp superfamily</fullName>
    </submittedName>
</protein>
<evidence type="ECO:0000313" key="3">
    <source>
        <dbReference type="EMBL" id="SNC72180.1"/>
    </source>
</evidence>
<keyword evidence="4" id="KW-1185">Reference proteome</keyword>
<dbReference type="InterPro" id="IPR051680">
    <property type="entry name" value="ATP-dep_Glu-Cys_Ligase-2"/>
</dbReference>
<dbReference type="SUPFAM" id="SSF56059">
    <property type="entry name" value="Glutathione synthetase ATP-binding domain-like"/>
    <property type="match status" value="1"/>
</dbReference>
<dbReference type="RefSeq" id="WP_088813447.1">
    <property type="nucleotide sequence ID" value="NZ_FYEX01000002.1"/>
</dbReference>
<accession>A0A212U218</accession>
<dbReference type="InterPro" id="IPR007296">
    <property type="entry name" value="DUF403"/>
</dbReference>
<reference evidence="3 4" key="1">
    <citation type="submission" date="2017-06" db="EMBL/GenBank/DDBJ databases">
        <authorList>
            <person name="Kim H.J."/>
            <person name="Triplett B.A."/>
        </authorList>
    </citation>
    <scope>NUCLEOTIDE SEQUENCE [LARGE SCALE GENOMIC DNA]</scope>
    <source>
        <strain evidence="3 4">MWH-VicM1</strain>
    </source>
</reference>
<dbReference type="AlphaFoldDB" id="A0A212U218"/>
<dbReference type="EMBL" id="FYEX01000002">
    <property type="protein sequence ID" value="SNC72180.1"/>
    <property type="molecule type" value="Genomic_DNA"/>
</dbReference>
<dbReference type="OrthoDB" id="9804079at2"/>
<dbReference type="PANTHER" id="PTHR34595:SF2">
    <property type="entry name" value="BLR2978 PROTEIN"/>
    <property type="match status" value="1"/>
</dbReference>
<dbReference type="Pfam" id="PF14403">
    <property type="entry name" value="CP_ATPgrasp_2"/>
    <property type="match status" value="1"/>
</dbReference>
<dbReference type="Pfam" id="PF04168">
    <property type="entry name" value="Alpha-E"/>
    <property type="match status" value="1"/>
</dbReference>
<feature type="domain" description="DUF403" evidence="1">
    <location>
        <begin position="538"/>
        <end position="841"/>
    </location>
</feature>
<sequence>MSENLPQPSADQLEPSNSSNKELLQLIDSLSQTPDIGNHDELRLENGELKDYWLKFFEYLGTDQIKNLSESTKTVDRLIQQNGITYNVYDSDQAQSRPWSLNPLPLVINSQEWAEISNGLSQRARLLNEILRDTYGSQTLLNNGYLPTALVQGHPGYLRAVHHIKPPGDIYLHIVAFDIARGPDGKWWVISNRTQAPSGLGYVLENRLIVSKLFPEAFRELRIQHIASSYKRLLDTLTELATPLAQGESVRFALLTPGPYNETYFEHTYLARYLGLPLVEGDDLTVRDDKLYLKTLHGLERIHGLLRRLDDEFMDPLELRADSTLGIPGLLQAIRSGNVLITNALGAGFLESPAIQGFLPAISEKLLGEKLAMPSLNTWWCGEQAAWQNISPELKTQVIKPTFTGSVGPHFQPIVGSQLDEDQLDALREKIEQRPDIYTTQSYLQFSQASTWQENQFTPRTAMLRVYAMANTNGTWEILPGAMTRVSSEDPNVVSIQRGGSTLDTWVMTDKEVDTYSMLSQRSKYINPLTPHGLQLISSRTAENLFWLGRYTERAESLTRLAKESLMIASVSGEDNLNALQDAVSELTIRAGLIPEETPKLSKSPKVFARTLISQLNHKDSFSIGYYIQALNNNLRLVRDRLPSDHSKLVGYMKSSLENRLGNKTSFESRSLIVAVEALDNLGLQLAALTGLQADRMTRDLGWRLLTIGRLVERLVNLSETLGTFFSHDASLSSRGFDMLLTLFDSTITYRTRYQRYQDINALMELLVFDNTNPRSMTWILQELDHEIHHLPNTAKEIDTFSQIIQTCQPIFEDTMNIISYTERVSAAGKKLSNEISSHYFAHIKEQRFAS</sequence>
<proteinExistence type="predicted"/>
<dbReference type="InterPro" id="IPR025841">
    <property type="entry name" value="CP_ATPgrasp_2"/>
</dbReference>
<evidence type="ECO:0000259" key="2">
    <source>
        <dbReference type="Pfam" id="PF14403"/>
    </source>
</evidence>
<feature type="domain" description="Circularly permuted ATP-grasp type 2" evidence="2">
    <location>
        <begin position="105"/>
        <end position="487"/>
    </location>
</feature>
<dbReference type="PANTHER" id="PTHR34595">
    <property type="entry name" value="BLR5612 PROTEIN"/>
    <property type="match status" value="1"/>
</dbReference>
<name>A0A212U218_9BURK</name>